<organism evidence="1 2">
    <name type="scientific">Acinetobacter baumannii</name>
    <dbReference type="NCBI Taxonomy" id="470"/>
    <lineage>
        <taxon>Bacteria</taxon>
        <taxon>Pseudomonadati</taxon>
        <taxon>Pseudomonadota</taxon>
        <taxon>Gammaproteobacteria</taxon>
        <taxon>Moraxellales</taxon>
        <taxon>Moraxellaceae</taxon>
        <taxon>Acinetobacter</taxon>
        <taxon>Acinetobacter calcoaceticus/baumannii complex</taxon>
    </lineage>
</organism>
<evidence type="ECO:0000313" key="2">
    <source>
        <dbReference type="Proteomes" id="UP000194699"/>
    </source>
</evidence>
<name>A0A241ZGH8_ACIBA</name>
<evidence type="ECO:0000313" key="1">
    <source>
        <dbReference type="EMBL" id="OTM90961.1"/>
    </source>
</evidence>
<proteinExistence type="predicted"/>
<accession>A0A241ZGH8</accession>
<dbReference type="RefSeq" id="WP_086249676.1">
    <property type="nucleotide sequence ID" value="NZ_NGEL01000056.1"/>
</dbReference>
<dbReference type="EMBL" id="NGEL01000056">
    <property type="protein sequence ID" value="OTM90961.1"/>
    <property type="molecule type" value="Genomic_DNA"/>
</dbReference>
<dbReference type="Proteomes" id="UP000194699">
    <property type="component" value="Unassembled WGS sequence"/>
</dbReference>
<dbReference type="AlphaFoldDB" id="A0A241ZGH8"/>
<reference evidence="1 2" key="1">
    <citation type="submission" date="2017-05" db="EMBL/GenBank/DDBJ databases">
        <authorList>
            <person name="Song R."/>
            <person name="Chenine A.L."/>
            <person name="Ruprecht R.M."/>
        </authorList>
    </citation>
    <scope>NUCLEOTIDE SEQUENCE [LARGE SCALE GENOMIC DNA]</scope>
    <source>
        <strain evidence="1 2">PR350</strain>
    </source>
</reference>
<protein>
    <submittedName>
        <fullName evidence="1">Uncharacterized protein</fullName>
    </submittedName>
</protein>
<sequence>MDIARLIQIPNTQMFNDGVMDQAWYMFFYALSQNASKGEEIDTSNLLQLSSQLPAVTISNEVLSDIDDLQRNFPISPYVQNEDIQPMPTASVFYFEQETIFPTSSICCDDKISTLPMVQITNDMQVIINGND</sequence>
<gene>
    <name evidence="1" type="ORF">B9X95_05980</name>
</gene>
<comment type="caution">
    <text evidence="1">The sequence shown here is derived from an EMBL/GenBank/DDBJ whole genome shotgun (WGS) entry which is preliminary data.</text>
</comment>